<feature type="coiled-coil region" evidence="1">
    <location>
        <begin position="121"/>
        <end position="155"/>
    </location>
</feature>
<feature type="chain" id="PRO_5040840560" evidence="3">
    <location>
        <begin position="22"/>
        <end position="202"/>
    </location>
</feature>
<keyword evidence="3" id="KW-0732">Signal</keyword>
<dbReference type="AlphaFoldDB" id="A0A9W6TVG6"/>
<feature type="compositionally biased region" description="Polar residues" evidence="2">
    <location>
        <begin position="193"/>
        <end position="202"/>
    </location>
</feature>
<evidence type="ECO:0000256" key="2">
    <source>
        <dbReference type="SAM" id="MobiDB-lite"/>
    </source>
</evidence>
<dbReference type="Proteomes" id="UP001165083">
    <property type="component" value="Unassembled WGS sequence"/>
</dbReference>
<evidence type="ECO:0000256" key="3">
    <source>
        <dbReference type="SAM" id="SignalP"/>
    </source>
</evidence>
<evidence type="ECO:0000313" key="5">
    <source>
        <dbReference type="Proteomes" id="UP001165083"/>
    </source>
</evidence>
<evidence type="ECO:0000256" key="1">
    <source>
        <dbReference type="SAM" id="Coils"/>
    </source>
</evidence>
<gene>
    <name evidence="4" type="ORF">Plil01_000770900</name>
</gene>
<proteinExistence type="predicted"/>
<protein>
    <submittedName>
        <fullName evidence="4">Unnamed protein product</fullName>
    </submittedName>
</protein>
<sequence>MAMALGAVMLITLVLLSIVSSSPHLTAEDNVSHVARHLREYLEGQSAREQPVVMEAQARRNRGHTGAIVMESQLRNPMTPMPATDNGNVHTNKPKLAMEAIPRRPEAKDTVKYAPPTPDAITAAEAKAEEAEEIANQALAVAIQAEERAQAAEAAAEMSVIAQIGAMVGQAQDGEQIAILGELEDTDSPDALASTTKQQRNW</sequence>
<accession>A0A9W6TVG6</accession>
<organism evidence="4 5">
    <name type="scientific">Phytophthora lilii</name>
    <dbReference type="NCBI Taxonomy" id="2077276"/>
    <lineage>
        <taxon>Eukaryota</taxon>
        <taxon>Sar</taxon>
        <taxon>Stramenopiles</taxon>
        <taxon>Oomycota</taxon>
        <taxon>Peronosporomycetes</taxon>
        <taxon>Peronosporales</taxon>
        <taxon>Peronosporaceae</taxon>
        <taxon>Phytophthora</taxon>
    </lineage>
</organism>
<keyword evidence="1" id="KW-0175">Coiled coil</keyword>
<reference evidence="4" key="1">
    <citation type="submission" date="2023-04" db="EMBL/GenBank/DDBJ databases">
        <title>Phytophthora lilii NBRC 32176.</title>
        <authorList>
            <person name="Ichikawa N."/>
            <person name="Sato H."/>
            <person name="Tonouchi N."/>
        </authorList>
    </citation>
    <scope>NUCLEOTIDE SEQUENCE</scope>
    <source>
        <strain evidence="4">NBRC 32176</strain>
    </source>
</reference>
<evidence type="ECO:0000313" key="4">
    <source>
        <dbReference type="EMBL" id="GMF19986.1"/>
    </source>
</evidence>
<feature type="signal peptide" evidence="3">
    <location>
        <begin position="1"/>
        <end position="21"/>
    </location>
</feature>
<dbReference type="EMBL" id="BSXW01000360">
    <property type="protein sequence ID" value="GMF19986.1"/>
    <property type="molecule type" value="Genomic_DNA"/>
</dbReference>
<keyword evidence="5" id="KW-1185">Reference proteome</keyword>
<name>A0A9W6TVG6_9STRA</name>
<feature type="region of interest" description="Disordered" evidence="2">
    <location>
        <begin position="182"/>
        <end position="202"/>
    </location>
</feature>
<comment type="caution">
    <text evidence="4">The sequence shown here is derived from an EMBL/GenBank/DDBJ whole genome shotgun (WGS) entry which is preliminary data.</text>
</comment>